<comment type="caution">
    <text evidence="1">The sequence shown here is derived from an EMBL/GenBank/DDBJ whole genome shotgun (WGS) entry which is preliminary data.</text>
</comment>
<accession>A0A562RIJ5</accession>
<protein>
    <submittedName>
        <fullName evidence="1">Uncharacterized protein</fullName>
    </submittedName>
</protein>
<evidence type="ECO:0000313" key="1">
    <source>
        <dbReference type="EMBL" id="TWI68176.1"/>
    </source>
</evidence>
<dbReference type="InterPro" id="IPR049811">
    <property type="entry name" value="MJ1673-like_dom"/>
</dbReference>
<dbReference type="NCBIfam" id="NF040559">
    <property type="entry name" value="CAS_Csx20"/>
    <property type="match status" value="1"/>
</dbReference>
<gene>
    <name evidence="1" type="ORF">LZ24_02658</name>
</gene>
<sequence>MGFTDFHGDERKEGIRMESVLSGDNACETAAEAKKRFFVLVSHSLTVEQRRDIRDSFDNAEIIHAPPEVLNCWSDIPPDLERLDDFLLPVIRWMESECRPEDILFIQGEHGATVYCVQRAQSLGLVPVYATSKRVLTEKRLENGRVETTREFCHVRFRFYV</sequence>
<evidence type="ECO:0000313" key="2">
    <source>
        <dbReference type="Proteomes" id="UP000318307"/>
    </source>
</evidence>
<dbReference type="OrthoDB" id="9811802at2"/>
<proteinExistence type="predicted"/>
<dbReference type="Proteomes" id="UP000318307">
    <property type="component" value="Unassembled WGS sequence"/>
</dbReference>
<organism evidence="1 2">
    <name type="scientific">Desulfobotulus alkaliphilus</name>
    <dbReference type="NCBI Taxonomy" id="622671"/>
    <lineage>
        <taxon>Bacteria</taxon>
        <taxon>Pseudomonadati</taxon>
        <taxon>Thermodesulfobacteriota</taxon>
        <taxon>Desulfobacteria</taxon>
        <taxon>Desulfobacterales</taxon>
        <taxon>Desulfobacteraceae</taxon>
        <taxon>Desulfobotulus</taxon>
    </lineage>
</organism>
<dbReference type="EMBL" id="VLLC01000023">
    <property type="protein sequence ID" value="TWI68176.1"/>
    <property type="molecule type" value="Genomic_DNA"/>
</dbReference>
<keyword evidence="2" id="KW-1185">Reference proteome</keyword>
<name>A0A562RIJ5_9BACT</name>
<dbReference type="AlphaFoldDB" id="A0A562RIJ5"/>
<reference evidence="1 2" key="1">
    <citation type="submission" date="2019-07" db="EMBL/GenBank/DDBJ databases">
        <title>Genome sequencing of 100 strains of the haloalkaliphilic chemolithoautotrophic sulfur-oxidizing bacterium Thioalkalivibrio.</title>
        <authorList>
            <person name="Muyzer G."/>
        </authorList>
    </citation>
    <scope>NUCLEOTIDE SEQUENCE [LARGE SCALE GENOMIC DNA]</scope>
    <source>
        <strain evidence="1 2">ASO4-4</strain>
    </source>
</reference>